<evidence type="ECO:0000256" key="6">
    <source>
        <dbReference type="ARBA" id="ARBA00023136"/>
    </source>
</evidence>
<evidence type="ECO:0000256" key="3">
    <source>
        <dbReference type="ARBA" id="ARBA00022475"/>
    </source>
</evidence>
<feature type="transmembrane region" description="Helical" evidence="7">
    <location>
        <begin position="113"/>
        <end position="137"/>
    </location>
</feature>
<evidence type="ECO:0000256" key="7">
    <source>
        <dbReference type="RuleBase" id="RU363032"/>
    </source>
</evidence>
<protein>
    <submittedName>
        <fullName evidence="9">ABC transporter permease subunit</fullName>
    </submittedName>
</protein>
<reference evidence="10" key="1">
    <citation type="journal article" date="2019" name="Int. J. Syst. Evol. Microbiol.">
        <title>The Global Catalogue of Microorganisms (GCM) 10K type strain sequencing project: providing services to taxonomists for standard genome sequencing and annotation.</title>
        <authorList>
            <consortium name="The Broad Institute Genomics Platform"/>
            <consortium name="The Broad Institute Genome Sequencing Center for Infectious Disease"/>
            <person name="Wu L."/>
            <person name="Ma J."/>
        </authorList>
    </citation>
    <scope>NUCLEOTIDE SEQUENCE [LARGE SCALE GENOMIC DNA]</scope>
    <source>
        <strain evidence="10">CGMCC 1.16306</strain>
    </source>
</reference>
<dbReference type="EMBL" id="JBHSFW010000001">
    <property type="protein sequence ID" value="MFC4618219.1"/>
    <property type="molecule type" value="Genomic_DNA"/>
</dbReference>
<keyword evidence="3" id="KW-1003">Cell membrane</keyword>
<evidence type="ECO:0000256" key="2">
    <source>
        <dbReference type="ARBA" id="ARBA00022448"/>
    </source>
</evidence>
<dbReference type="SUPFAM" id="SSF161098">
    <property type="entry name" value="MetI-like"/>
    <property type="match status" value="1"/>
</dbReference>
<accession>A0ABV9GL13</accession>
<organism evidence="9 10">
    <name type="scientific">Camelliibacillus cellulosilyticus</name>
    <dbReference type="NCBI Taxonomy" id="2174486"/>
    <lineage>
        <taxon>Bacteria</taxon>
        <taxon>Bacillati</taxon>
        <taxon>Bacillota</taxon>
        <taxon>Bacilli</taxon>
        <taxon>Bacillales</taxon>
        <taxon>Sporolactobacillaceae</taxon>
        <taxon>Camelliibacillus</taxon>
    </lineage>
</organism>
<evidence type="ECO:0000256" key="1">
    <source>
        <dbReference type="ARBA" id="ARBA00004651"/>
    </source>
</evidence>
<comment type="caution">
    <text evidence="9">The sequence shown here is derived from an EMBL/GenBank/DDBJ whole genome shotgun (WGS) entry which is preliminary data.</text>
</comment>
<evidence type="ECO:0000256" key="4">
    <source>
        <dbReference type="ARBA" id="ARBA00022692"/>
    </source>
</evidence>
<feature type="transmembrane region" description="Helical" evidence="7">
    <location>
        <begin position="254"/>
        <end position="277"/>
    </location>
</feature>
<comment type="subcellular location">
    <subcellularLocation>
        <location evidence="1 7">Cell membrane</location>
        <topology evidence="1 7">Multi-pass membrane protein</topology>
    </subcellularLocation>
</comment>
<dbReference type="Proteomes" id="UP001596022">
    <property type="component" value="Unassembled WGS sequence"/>
</dbReference>
<keyword evidence="6 7" id="KW-0472">Membrane</keyword>
<feature type="transmembrane region" description="Helical" evidence="7">
    <location>
        <begin position="223"/>
        <end position="247"/>
    </location>
</feature>
<evidence type="ECO:0000313" key="9">
    <source>
        <dbReference type="EMBL" id="MFC4618219.1"/>
    </source>
</evidence>
<dbReference type="InterPro" id="IPR035906">
    <property type="entry name" value="MetI-like_sf"/>
</dbReference>
<name>A0ABV9GL13_9BACL</name>
<feature type="transmembrane region" description="Helical" evidence="7">
    <location>
        <begin position="157"/>
        <end position="180"/>
    </location>
</feature>
<keyword evidence="2 7" id="KW-0813">Transport</keyword>
<proteinExistence type="inferred from homology"/>
<evidence type="ECO:0000256" key="5">
    <source>
        <dbReference type="ARBA" id="ARBA00022989"/>
    </source>
</evidence>
<dbReference type="PROSITE" id="PS50928">
    <property type="entry name" value="ABC_TM1"/>
    <property type="match status" value="1"/>
</dbReference>
<dbReference type="RefSeq" id="WP_376845219.1">
    <property type="nucleotide sequence ID" value="NZ_JBHSFW010000001.1"/>
</dbReference>
<dbReference type="PANTHER" id="PTHR30465">
    <property type="entry name" value="INNER MEMBRANE ABC TRANSPORTER"/>
    <property type="match status" value="1"/>
</dbReference>
<keyword evidence="4 7" id="KW-0812">Transmembrane</keyword>
<keyword evidence="5 7" id="KW-1133">Transmembrane helix</keyword>
<feature type="transmembrane region" description="Helical" evidence="7">
    <location>
        <begin position="75"/>
        <end position="101"/>
    </location>
</feature>
<comment type="similarity">
    <text evidence="7">Belongs to the binding-protein-dependent transport system permease family.</text>
</comment>
<dbReference type="CDD" id="cd06261">
    <property type="entry name" value="TM_PBP2"/>
    <property type="match status" value="1"/>
</dbReference>
<sequence length="287" mass="32948">MAVFTAKNGLKFILTAIGIIFVGALPSLFNGIKPNVGDYFYQIAEVFRQLAHPSQLAYVENGMARPLFPQILGPYTYSMTIFFASFFLALILSLILTYVTFFLPAWLKRIVKFLAFIGESLPDLFIIVLFQLIVVWIYMKTHVLVADVAAVWGHQIYLLPIICLSILPTFLFYRIMVLACDEEMEKDYIELAKSKGVKKQALLLRHILRNMLVTIFFHSKTIIWVMLSNLLIFEYLFNMLGITLFMYDHPVPTIFTIAMLMIFVPIFLLFTIAQFIIGRVTNQKVVG</sequence>
<dbReference type="PANTHER" id="PTHR30465:SF44">
    <property type="entry name" value="ABC-TYPE DIPEPTIDE_OLIGOPEPTIDE TRANSPORT SYSTEM, PERMEASE COMPONENT"/>
    <property type="match status" value="1"/>
</dbReference>
<keyword evidence="10" id="KW-1185">Reference proteome</keyword>
<gene>
    <name evidence="9" type="ORF">ACFO4N_05690</name>
</gene>
<evidence type="ECO:0000313" key="10">
    <source>
        <dbReference type="Proteomes" id="UP001596022"/>
    </source>
</evidence>
<evidence type="ECO:0000259" key="8">
    <source>
        <dbReference type="PROSITE" id="PS50928"/>
    </source>
</evidence>
<feature type="transmembrane region" description="Helical" evidence="7">
    <location>
        <begin position="12"/>
        <end position="32"/>
    </location>
</feature>
<dbReference type="Gene3D" id="1.10.3720.10">
    <property type="entry name" value="MetI-like"/>
    <property type="match status" value="1"/>
</dbReference>
<dbReference type="Pfam" id="PF00528">
    <property type="entry name" value="BPD_transp_1"/>
    <property type="match status" value="1"/>
</dbReference>
<feature type="domain" description="ABC transmembrane type-1" evidence="8">
    <location>
        <begin position="75"/>
        <end position="273"/>
    </location>
</feature>
<dbReference type="InterPro" id="IPR000515">
    <property type="entry name" value="MetI-like"/>
</dbReference>